<dbReference type="GO" id="GO:0042773">
    <property type="term" value="P:ATP synthesis coupled electron transport"/>
    <property type="evidence" value="ECO:0007669"/>
    <property type="project" value="TreeGrafter"/>
</dbReference>
<keyword evidence="12 17" id="KW-0186">Copper</keyword>
<keyword evidence="6 16" id="KW-0812">Transmembrane</keyword>
<dbReference type="Pfam" id="PF02790">
    <property type="entry name" value="COX2_TM"/>
    <property type="match status" value="1"/>
</dbReference>
<evidence type="ECO:0000256" key="7">
    <source>
        <dbReference type="ARBA" id="ARBA00022723"/>
    </source>
</evidence>
<comment type="catalytic activity">
    <reaction evidence="17">
        <text>4 Fe(II)-[cytochrome c] + O2 + 8 H(+)(in) = 4 Fe(III)-[cytochrome c] + 2 H2O + 4 H(+)(out)</text>
        <dbReference type="Rhea" id="RHEA:11436"/>
        <dbReference type="Rhea" id="RHEA-COMP:10350"/>
        <dbReference type="Rhea" id="RHEA-COMP:14399"/>
        <dbReference type="ChEBI" id="CHEBI:15377"/>
        <dbReference type="ChEBI" id="CHEBI:15378"/>
        <dbReference type="ChEBI" id="CHEBI:15379"/>
        <dbReference type="ChEBI" id="CHEBI:29033"/>
        <dbReference type="ChEBI" id="CHEBI:29034"/>
        <dbReference type="EC" id="7.1.1.9"/>
    </reaction>
</comment>
<gene>
    <name evidence="22" type="primary">coxB</name>
    <name evidence="22" type="ORF">DPRO_2396</name>
</gene>
<protein>
    <recommendedName>
        <fullName evidence="17">Cytochrome c oxidase subunit 2</fullName>
        <ecNumber evidence="17">7.1.1.9</ecNumber>
    </recommendedName>
</protein>
<comment type="function">
    <text evidence="14 17">Subunits I and II form the functional core of the enzyme complex. Electrons originating in cytochrome c are transferred via heme a and Cu(A) to the binuclear center formed by heme a3 and Cu(B).</text>
</comment>
<keyword evidence="11 15" id="KW-0408">Iron</keyword>
<evidence type="ECO:0000256" key="13">
    <source>
        <dbReference type="ARBA" id="ARBA00023136"/>
    </source>
</evidence>
<keyword evidence="4 15" id="KW-0349">Heme</keyword>
<evidence type="ECO:0000256" key="1">
    <source>
        <dbReference type="ARBA" id="ARBA00004141"/>
    </source>
</evidence>
<dbReference type="InterPro" id="IPR001505">
    <property type="entry name" value="Copper_CuA"/>
</dbReference>
<dbReference type="InterPro" id="IPR002429">
    <property type="entry name" value="CcO_II-like_C"/>
</dbReference>
<organism evidence="22 23">
    <name type="scientific">Pseudodesulfovibrio profundus</name>
    <dbReference type="NCBI Taxonomy" id="57320"/>
    <lineage>
        <taxon>Bacteria</taxon>
        <taxon>Pseudomonadati</taxon>
        <taxon>Thermodesulfobacteriota</taxon>
        <taxon>Desulfovibrionia</taxon>
        <taxon>Desulfovibrionales</taxon>
        <taxon>Desulfovibrionaceae</taxon>
    </lineage>
</organism>
<feature type="domain" description="Cytochrome oxidase subunit II transmembrane region profile" evidence="20">
    <location>
        <begin position="1"/>
        <end position="88"/>
    </location>
</feature>
<dbReference type="PANTHER" id="PTHR22888">
    <property type="entry name" value="CYTOCHROME C OXIDASE, SUBUNIT II"/>
    <property type="match status" value="1"/>
</dbReference>
<keyword evidence="3 16" id="KW-0813">Transport</keyword>
<dbReference type="OrthoDB" id="9781261at2"/>
<dbReference type="PRINTS" id="PR01166">
    <property type="entry name" value="CYCOXIDASEII"/>
</dbReference>
<dbReference type="Gene3D" id="1.10.760.10">
    <property type="entry name" value="Cytochrome c-like domain"/>
    <property type="match status" value="2"/>
</dbReference>
<dbReference type="NCBIfam" id="TIGR02866">
    <property type="entry name" value="CoxB"/>
    <property type="match status" value="1"/>
</dbReference>
<proteinExistence type="inferred from homology"/>
<evidence type="ECO:0000256" key="17">
    <source>
        <dbReference type="RuleBase" id="RU004024"/>
    </source>
</evidence>
<evidence type="ECO:0000256" key="8">
    <source>
        <dbReference type="ARBA" id="ARBA00022967"/>
    </source>
</evidence>
<keyword evidence="7 15" id="KW-0479">Metal-binding</keyword>
<sequence length="407" mass="45803">MYPQIFSAAKDVDQAFLAILGFSVFILVVVTLCMLWFLYRYNHKRHPDAAQIHGNVWAEIIWTGLPTLIVLGLFWTGWTSFKAMRTIPDGAMIVKAEGRMWSWKFTYENGRTSDELYIPIDTPIKLELSARDVIHSFYVPAMRVKWDMVPGIDTDAWIQSDTLGQYDIFCAEYCGLKHADMITLLHVLPDDEFQAWLEKKPDDGGKPRGLVLMEETGCFDCHAMDGSDDIAPHLNDIAGAERLIIIPGGEKKTVTVDEEYLRKAILQPGAELVDGWYDDMPSYEGEFSEEDLNAIIDYMLGKAESSAPHPGMEVAEIEGCLTCHSADGSETGIATSFKGLFGSEIKATRYDKETTLIADEAYIRQSIKNPSMFVRDGYDDTMPSYDYLDDESMDKLVSLIKSLGEEQ</sequence>
<evidence type="ECO:0000256" key="10">
    <source>
        <dbReference type="ARBA" id="ARBA00022989"/>
    </source>
</evidence>
<evidence type="ECO:0000256" key="4">
    <source>
        <dbReference type="ARBA" id="ARBA00022617"/>
    </source>
</evidence>
<dbReference type="PANTHER" id="PTHR22888:SF9">
    <property type="entry name" value="CYTOCHROME C OXIDASE SUBUNIT 2"/>
    <property type="match status" value="1"/>
</dbReference>
<evidence type="ECO:0000256" key="9">
    <source>
        <dbReference type="ARBA" id="ARBA00022982"/>
    </source>
</evidence>
<dbReference type="PROSITE" id="PS50857">
    <property type="entry name" value="COX2_CUA"/>
    <property type="match status" value="1"/>
</dbReference>
<dbReference type="AlphaFoldDB" id="A0A2C8F9I9"/>
<dbReference type="InterPro" id="IPR036909">
    <property type="entry name" value="Cyt_c-like_dom_sf"/>
</dbReference>
<dbReference type="SUPFAM" id="SSF49503">
    <property type="entry name" value="Cupredoxins"/>
    <property type="match status" value="1"/>
</dbReference>
<dbReference type="InterPro" id="IPR036257">
    <property type="entry name" value="Cyt_c_oxidase_su2_TM_sf"/>
</dbReference>
<feature type="domain" description="Cytochrome oxidase subunit II copper A binding" evidence="19">
    <location>
        <begin position="89"/>
        <end position="199"/>
    </location>
</feature>
<dbReference type="GO" id="GO:0020037">
    <property type="term" value="F:heme binding"/>
    <property type="evidence" value="ECO:0007669"/>
    <property type="project" value="InterPro"/>
</dbReference>
<dbReference type="Gene3D" id="1.10.287.90">
    <property type="match status" value="1"/>
</dbReference>
<evidence type="ECO:0000259" key="21">
    <source>
        <dbReference type="PROSITE" id="PS51007"/>
    </source>
</evidence>
<keyword evidence="5 16" id="KW-0679">Respiratory chain</keyword>
<evidence type="ECO:0000256" key="6">
    <source>
        <dbReference type="ARBA" id="ARBA00022692"/>
    </source>
</evidence>
<dbReference type="InterPro" id="IPR011759">
    <property type="entry name" value="Cyt_c_oxidase_su2_TM_dom"/>
</dbReference>
<keyword evidence="9 16" id="KW-0249">Electron transport</keyword>
<accession>A0A2C8F9I9</accession>
<evidence type="ECO:0000256" key="15">
    <source>
        <dbReference type="PROSITE-ProRule" id="PRU00433"/>
    </source>
</evidence>
<evidence type="ECO:0000256" key="11">
    <source>
        <dbReference type="ARBA" id="ARBA00023004"/>
    </source>
</evidence>
<keyword evidence="13 18" id="KW-0472">Membrane</keyword>
<evidence type="ECO:0000259" key="19">
    <source>
        <dbReference type="PROSITE" id="PS50857"/>
    </source>
</evidence>
<comment type="similarity">
    <text evidence="2 16">Belongs to the cytochrome c oxidase subunit 2 family.</text>
</comment>
<feature type="transmembrane region" description="Helical" evidence="18">
    <location>
        <begin position="60"/>
        <end position="78"/>
    </location>
</feature>
<dbReference type="PROSITE" id="PS50999">
    <property type="entry name" value="COX2_TM"/>
    <property type="match status" value="1"/>
</dbReference>
<evidence type="ECO:0000256" key="16">
    <source>
        <dbReference type="RuleBase" id="RU000456"/>
    </source>
</evidence>
<dbReference type="PROSITE" id="PS51007">
    <property type="entry name" value="CYTC"/>
    <property type="match status" value="2"/>
</dbReference>
<keyword evidence="22" id="KW-0560">Oxidoreductase</keyword>
<dbReference type="PROSITE" id="PS00078">
    <property type="entry name" value="COX2"/>
    <property type="match status" value="1"/>
</dbReference>
<dbReference type="EC" id="7.1.1.9" evidence="17"/>
<dbReference type="InterPro" id="IPR008972">
    <property type="entry name" value="Cupredoxin"/>
</dbReference>
<dbReference type="GO" id="GO:0016491">
    <property type="term" value="F:oxidoreductase activity"/>
    <property type="evidence" value="ECO:0007669"/>
    <property type="project" value="UniProtKB-KW"/>
</dbReference>
<evidence type="ECO:0000256" key="5">
    <source>
        <dbReference type="ARBA" id="ARBA00022660"/>
    </source>
</evidence>
<evidence type="ECO:0000256" key="18">
    <source>
        <dbReference type="SAM" id="Phobius"/>
    </source>
</evidence>
<keyword evidence="23" id="KW-1185">Reference proteome</keyword>
<dbReference type="Proteomes" id="UP000219215">
    <property type="component" value="Chromosome DPRO"/>
</dbReference>
<dbReference type="InterPro" id="IPR045187">
    <property type="entry name" value="CcO_II"/>
</dbReference>
<dbReference type="InterPro" id="IPR014222">
    <property type="entry name" value="Cyt_c_oxidase_su2"/>
</dbReference>
<evidence type="ECO:0000313" key="22">
    <source>
        <dbReference type="EMBL" id="SOB59303.1"/>
    </source>
</evidence>
<reference evidence="23" key="1">
    <citation type="submission" date="2017-09" db="EMBL/GenBank/DDBJ databases">
        <authorList>
            <person name="Regsiter A."/>
            <person name="William W."/>
        </authorList>
    </citation>
    <scope>NUCLEOTIDE SEQUENCE [LARGE SCALE GENOMIC DNA]</scope>
    <source>
        <strain evidence="23">500-1</strain>
    </source>
</reference>
<dbReference type="EMBL" id="LT907975">
    <property type="protein sequence ID" value="SOB59303.1"/>
    <property type="molecule type" value="Genomic_DNA"/>
</dbReference>
<evidence type="ECO:0000256" key="12">
    <source>
        <dbReference type="ARBA" id="ARBA00023008"/>
    </source>
</evidence>
<comment type="subcellular location">
    <subcellularLocation>
        <location evidence="16">Cell membrane</location>
        <topology evidence="16">Multi-pass membrane protein</topology>
    </subcellularLocation>
    <subcellularLocation>
        <location evidence="1">Membrane</location>
        <topology evidence="1">Multi-pass membrane protein</topology>
    </subcellularLocation>
</comment>
<feature type="transmembrane region" description="Helical" evidence="18">
    <location>
        <begin position="15"/>
        <end position="39"/>
    </location>
</feature>
<evidence type="ECO:0000313" key="23">
    <source>
        <dbReference type="Proteomes" id="UP000219215"/>
    </source>
</evidence>
<evidence type="ECO:0000256" key="2">
    <source>
        <dbReference type="ARBA" id="ARBA00007866"/>
    </source>
</evidence>
<feature type="domain" description="Cytochrome c" evidence="21">
    <location>
        <begin position="306"/>
        <end position="404"/>
    </location>
</feature>
<dbReference type="SUPFAM" id="SSF46626">
    <property type="entry name" value="Cytochrome c"/>
    <property type="match status" value="2"/>
</dbReference>
<dbReference type="KEGG" id="pprf:DPRO_2396"/>
<keyword evidence="8" id="KW-1278">Translocase</keyword>
<dbReference type="GO" id="GO:0005886">
    <property type="term" value="C:plasma membrane"/>
    <property type="evidence" value="ECO:0007669"/>
    <property type="project" value="UniProtKB-SubCell"/>
</dbReference>
<feature type="domain" description="Cytochrome c" evidence="21">
    <location>
        <begin position="204"/>
        <end position="303"/>
    </location>
</feature>
<comment type="cofactor">
    <cofactor evidence="17">
        <name>Cu cation</name>
        <dbReference type="ChEBI" id="CHEBI:23378"/>
    </cofactor>
    <text evidence="17">Binds a copper A center.</text>
</comment>
<dbReference type="CDD" id="cd13915">
    <property type="entry name" value="CuRO_HCO_II_like_2"/>
    <property type="match status" value="1"/>
</dbReference>
<evidence type="ECO:0000259" key="20">
    <source>
        <dbReference type="PROSITE" id="PS50999"/>
    </source>
</evidence>
<keyword evidence="10 18" id="KW-1133">Transmembrane helix</keyword>
<dbReference type="Gene3D" id="2.60.40.420">
    <property type="entry name" value="Cupredoxins - blue copper proteins"/>
    <property type="match status" value="1"/>
</dbReference>
<dbReference type="GO" id="GO:0004129">
    <property type="term" value="F:cytochrome-c oxidase activity"/>
    <property type="evidence" value="ECO:0007669"/>
    <property type="project" value="UniProtKB-EC"/>
</dbReference>
<evidence type="ECO:0000256" key="3">
    <source>
        <dbReference type="ARBA" id="ARBA00022448"/>
    </source>
</evidence>
<dbReference type="Pfam" id="PF00116">
    <property type="entry name" value="COX2"/>
    <property type="match status" value="1"/>
</dbReference>
<evidence type="ECO:0000256" key="14">
    <source>
        <dbReference type="ARBA" id="ARBA00024688"/>
    </source>
</evidence>
<dbReference type="SUPFAM" id="SSF81464">
    <property type="entry name" value="Cytochrome c oxidase subunit II-like, transmembrane region"/>
    <property type="match status" value="1"/>
</dbReference>
<dbReference type="GO" id="GO:0005507">
    <property type="term" value="F:copper ion binding"/>
    <property type="evidence" value="ECO:0007669"/>
    <property type="project" value="InterPro"/>
</dbReference>
<dbReference type="RefSeq" id="WP_097012189.1">
    <property type="nucleotide sequence ID" value="NZ_LT907975.1"/>
</dbReference>
<dbReference type="InterPro" id="IPR009056">
    <property type="entry name" value="Cyt_c-like_dom"/>
</dbReference>
<name>A0A2C8F9I9_9BACT</name>